<keyword evidence="1" id="KW-0677">Repeat</keyword>
<dbReference type="InterPro" id="IPR050498">
    <property type="entry name" value="Ycf3"/>
</dbReference>
<feature type="repeat" description="TPR" evidence="3">
    <location>
        <begin position="844"/>
        <end position="877"/>
    </location>
</feature>
<keyword evidence="2 3" id="KW-0802">TPR repeat</keyword>
<organism evidence="4 5">
    <name type="scientific">Paramecium primaurelia</name>
    <dbReference type="NCBI Taxonomy" id="5886"/>
    <lineage>
        <taxon>Eukaryota</taxon>
        <taxon>Sar</taxon>
        <taxon>Alveolata</taxon>
        <taxon>Ciliophora</taxon>
        <taxon>Intramacronucleata</taxon>
        <taxon>Oligohymenophorea</taxon>
        <taxon>Peniculida</taxon>
        <taxon>Parameciidae</taxon>
        <taxon>Paramecium</taxon>
    </lineage>
</organism>
<evidence type="ECO:0000313" key="5">
    <source>
        <dbReference type="Proteomes" id="UP000688137"/>
    </source>
</evidence>
<name>A0A8S1NSB1_PARPR</name>
<feature type="repeat" description="TPR" evidence="3">
    <location>
        <begin position="348"/>
        <end position="381"/>
    </location>
</feature>
<feature type="repeat" description="TPR" evidence="3">
    <location>
        <begin position="94"/>
        <end position="127"/>
    </location>
</feature>
<accession>A0A8S1NSB1</accession>
<protein>
    <recommendedName>
        <fullName evidence="6">Tetratricopeptide repeat protein</fullName>
    </recommendedName>
</protein>
<gene>
    <name evidence="4" type="ORF">PPRIM_AZ9-3.1.T0980182</name>
</gene>
<reference evidence="4" key="1">
    <citation type="submission" date="2021-01" db="EMBL/GenBank/DDBJ databases">
        <authorList>
            <consortium name="Genoscope - CEA"/>
            <person name="William W."/>
        </authorList>
    </citation>
    <scope>NUCLEOTIDE SEQUENCE</scope>
</reference>
<comment type="caution">
    <text evidence="4">The sequence shown here is derived from an EMBL/GenBank/DDBJ whole genome shotgun (WGS) entry which is preliminary data.</text>
</comment>
<dbReference type="PROSITE" id="PS50293">
    <property type="entry name" value="TPR_REGION"/>
    <property type="match status" value="4"/>
</dbReference>
<dbReference type="Pfam" id="PF13181">
    <property type="entry name" value="TPR_8"/>
    <property type="match status" value="5"/>
</dbReference>
<evidence type="ECO:0000256" key="1">
    <source>
        <dbReference type="ARBA" id="ARBA00022737"/>
    </source>
</evidence>
<feature type="repeat" description="TPR" evidence="3">
    <location>
        <begin position="16"/>
        <end position="49"/>
    </location>
</feature>
<feature type="repeat" description="TPR" evidence="3">
    <location>
        <begin position="60"/>
        <end position="93"/>
    </location>
</feature>
<feature type="repeat" description="TPR" evidence="3">
    <location>
        <begin position="161"/>
        <end position="194"/>
    </location>
</feature>
<evidence type="ECO:0008006" key="6">
    <source>
        <dbReference type="Google" id="ProtNLM"/>
    </source>
</evidence>
<proteinExistence type="predicted"/>
<evidence type="ECO:0000256" key="3">
    <source>
        <dbReference type="PROSITE-ProRule" id="PRU00339"/>
    </source>
</evidence>
<dbReference type="Pfam" id="PF07719">
    <property type="entry name" value="TPR_2"/>
    <property type="match status" value="1"/>
</dbReference>
<dbReference type="Pfam" id="PF13414">
    <property type="entry name" value="TPR_11"/>
    <property type="match status" value="1"/>
</dbReference>
<dbReference type="Proteomes" id="UP000688137">
    <property type="component" value="Unassembled WGS sequence"/>
</dbReference>
<dbReference type="EMBL" id="CAJJDM010000101">
    <property type="protein sequence ID" value="CAD8095458.1"/>
    <property type="molecule type" value="Genomic_DNA"/>
</dbReference>
<dbReference type="PROSITE" id="PS50005">
    <property type="entry name" value="TPR"/>
    <property type="match status" value="10"/>
</dbReference>
<dbReference type="Pfam" id="PF00515">
    <property type="entry name" value="TPR_1"/>
    <property type="match status" value="3"/>
</dbReference>
<feature type="repeat" description="TPR" evidence="3">
    <location>
        <begin position="878"/>
        <end position="911"/>
    </location>
</feature>
<feature type="repeat" description="TPR" evidence="3">
    <location>
        <begin position="314"/>
        <end position="347"/>
    </location>
</feature>
<dbReference type="InterPro" id="IPR019734">
    <property type="entry name" value="TPR_rpt"/>
</dbReference>
<dbReference type="PANTHER" id="PTHR44858:SF1">
    <property type="entry name" value="UDP-N-ACETYLGLUCOSAMINE--PEPTIDE N-ACETYLGLUCOSAMINYLTRANSFERASE SPINDLY-RELATED"/>
    <property type="match status" value="1"/>
</dbReference>
<keyword evidence="5" id="KW-1185">Reference proteome</keyword>
<dbReference type="PANTHER" id="PTHR44858">
    <property type="entry name" value="TETRATRICOPEPTIDE REPEAT PROTEIN 6"/>
    <property type="match status" value="1"/>
</dbReference>
<evidence type="ECO:0000313" key="4">
    <source>
        <dbReference type="EMBL" id="CAD8095458.1"/>
    </source>
</evidence>
<dbReference type="InterPro" id="IPR013105">
    <property type="entry name" value="TPR_2"/>
</dbReference>
<sequence length="1331" mass="156194">MKKEKQKKLITEELTWEQHVICGNQSYESGRTDEALLEYDKALILNPNNSLIYHNRGSATLRYHQLGILYYNMEKNQEALLDYNKAIALNPQDSKIYNNRGNLYSDLARCEEALDDFNQAIQLDPNFSDAYNSRAMLYVDLGRNHEALKDFDKAIELKAQSNVYKNRGILLFNLNRFDEALKDFNQAINYTKKDSTLYLNSGLNLFRSYQQLSYNPQIDMKKLQSIITYQSNQIVMIKWLIKVEQYFTHIQVKSNQPFLTFLKQQYQNQMILMHITIEAIIFNNYLANSYWKQNQINLALKDFNKSIRLNPKYQIAYDCRGNLYLEMGQTSKAESDFNKSIELNSRNSNSYNNRGNYLVNLGNYHEALKNYEEAIQLEPNNSLYLINLGELHLKMNDIQQASLCLLQADTHLKINKNSSLTNIHQFINKMLPILLEIITSFEKEKLLIKTLPLDSQVKLQQINEIKRIEASVVSKLITILQPISLQSNQNYLFNQIDQLQLIIQDIQKNFSLIYQTLQMEQEVDINDVNIATIQTEITNLINEKKNNKYLYFKSLCCNLISFMQFCLDIQQADKIIKVSSIQKEKQKLFPNQFCTFKYENYVIQHEIMGSLFEIIFKALGYQDNFKQIIIDRNFAQLYFIQNTFSKKLEIEFHLLAIELAQKQQDIPEINLFTDCVETVSNIQMKEIPIASNIFWKKGILDSIKIIQFIDNNINRILSDGLQYLRMIKQELFSEETIVIQESHHHSLMAVPTLRNEQTTYSLKDFNQAINYTKKDSTLYLNSDMKKLQSIITYQSNQIVMIKWLIKVEQYFTHIQVKSNQPFLTFLKQQYQNQMILMHITIEAIIFNNYLANSYWKQNQINLALKDFNKSIRLNPKYQIAYDCRGNLYLEMGQTSKAESDFNKSIELNSRNSNSYNNRGNYLVNLGNYHEALKNYEEAIQLEPNNSLYLINLGELHLKMNDIQQASLCLLQADTHLKINKNSSLTNIHQFINKMLPILLEIITSFEKEKLLIKTLPLDSQVKLQQINEIKRIEASVVSKLITILQPISLQSNQNYLFNQIDQLQLIIQDIQKNFSLIYQTLQMEQEVDINDVNIATIQTEITNLINEKKNNKYLYFKSLCCNLISFMQFCLDIQQADKIIKVSSIQKEKQKLFPNQFCTFKYENYVIQHEIMGSLFEIIFKALGYQDNFKQIIIDRNFAQLYFIQNTFSKKLEIEFHLLAIELAQKQQDIPEINLFTDCVETVSNIQMKEIPIASNIFWKKGILDSIKIIQFIDNNINRILSDGLQYLRMIKQELFSEETIVIQESHHHSLMAVPTLRNEQTTYCSFCSIQ</sequence>
<evidence type="ECO:0000256" key="2">
    <source>
        <dbReference type="ARBA" id="ARBA00022803"/>
    </source>
</evidence>
<feature type="repeat" description="TPR" evidence="3">
    <location>
        <begin position="280"/>
        <end position="313"/>
    </location>
</feature>
<feature type="repeat" description="TPR" evidence="3">
    <location>
        <begin position="912"/>
        <end position="945"/>
    </location>
</feature>
<dbReference type="SMART" id="SM00028">
    <property type="entry name" value="TPR"/>
    <property type="match status" value="13"/>
</dbReference>